<name>A0A6J5P2V4_9CAUD</name>
<evidence type="ECO:0000256" key="1">
    <source>
        <dbReference type="SAM" id="MobiDB-lite"/>
    </source>
</evidence>
<dbReference type="EMBL" id="LR796727">
    <property type="protein sequence ID" value="CAB4161824.1"/>
    <property type="molecule type" value="Genomic_DNA"/>
</dbReference>
<evidence type="ECO:0000313" key="2">
    <source>
        <dbReference type="EMBL" id="CAB4161824.1"/>
    </source>
</evidence>
<reference evidence="2" key="1">
    <citation type="submission" date="2020-04" db="EMBL/GenBank/DDBJ databases">
        <authorList>
            <person name="Chiriac C."/>
            <person name="Salcher M."/>
            <person name="Ghai R."/>
            <person name="Kavagutti S V."/>
        </authorList>
    </citation>
    <scope>NUCLEOTIDE SEQUENCE</scope>
</reference>
<protein>
    <submittedName>
        <fullName evidence="2">Uncharacterized protein</fullName>
    </submittedName>
</protein>
<gene>
    <name evidence="2" type="ORF">UFOVP786_8</name>
</gene>
<dbReference type="InterPro" id="IPR022595">
    <property type="entry name" value="Enc34_ssDNA-bd"/>
</dbReference>
<proteinExistence type="predicted"/>
<dbReference type="InterPro" id="IPR012340">
    <property type="entry name" value="NA-bd_OB-fold"/>
</dbReference>
<dbReference type="Pfam" id="PF10991">
    <property type="entry name" value="Enc34_ssDNA-bd"/>
    <property type="match status" value="1"/>
</dbReference>
<accession>A0A6J5P2V4</accession>
<organism evidence="2">
    <name type="scientific">uncultured Caudovirales phage</name>
    <dbReference type="NCBI Taxonomy" id="2100421"/>
    <lineage>
        <taxon>Viruses</taxon>
        <taxon>Duplodnaviria</taxon>
        <taxon>Heunggongvirae</taxon>
        <taxon>Uroviricota</taxon>
        <taxon>Caudoviricetes</taxon>
        <taxon>Peduoviridae</taxon>
        <taxon>Maltschvirus</taxon>
        <taxon>Maltschvirus maltsch</taxon>
    </lineage>
</organism>
<dbReference type="Gene3D" id="2.40.50.140">
    <property type="entry name" value="Nucleic acid-binding proteins"/>
    <property type="match status" value="1"/>
</dbReference>
<sequence>MAERTVVKKVENAVLYSDGTILLKNLRASYPHVLVPREQDNDDGKKTKKWDLVGLMLKTTHREAKDLVKGEIDRILAEKKAKVAADKRFLKNGDDAGKDGYEGNYTISASETKKPIVKDRDKRKMTDDEDDRFYGGCWVNALIRPWYQDNKYGKRVNAGLVAVQFLRDGEPMGEGSRISEDDVDDTFDDESQGWEDKEGDDEL</sequence>
<feature type="compositionally biased region" description="Acidic residues" evidence="1">
    <location>
        <begin position="181"/>
        <end position="203"/>
    </location>
</feature>
<feature type="region of interest" description="Disordered" evidence="1">
    <location>
        <begin position="170"/>
        <end position="203"/>
    </location>
</feature>
<dbReference type="SUPFAM" id="SSF50249">
    <property type="entry name" value="Nucleic acid-binding proteins"/>
    <property type="match status" value="1"/>
</dbReference>